<keyword evidence="4" id="KW-1185">Reference proteome</keyword>
<dbReference type="AlphaFoldDB" id="A0A517SLN5"/>
<organism evidence="3 4">
    <name type="scientific">Caulifigura coniformis</name>
    <dbReference type="NCBI Taxonomy" id="2527983"/>
    <lineage>
        <taxon>Bacteria</taxon>
        <taxon>Pseudomonadati</taxon>
        <taxon>Planctomycetota</taxon>
        <taxon>Planctomycetia</taxon>
        <taxon>Planctomycetales</taxon>
        <taxon>Planctomycetaceae</taxon>
        <taxon>Caulifigura</taxon>
    </lineage>
</organism>
<gene>
    <name evidence="3" type="ORF">Pan44_51000</name>
</gene>
<dbReference type="EMBL" id="CP036271">
    <property type="protein sequence ID" value="QDT57035.1"/>
    <property type="molecule type" value="Genomic_DNA"/>
</dbReference>
<dbReference type="RefSeq" id="WP_145034429.1">
    <property type="nucleotide sequence ID" value="NZ_CP036271.1"/>
</dbReference>
<proteinExistence type="predicted"/>
<reference evidence="3 4" key="1">
    <citation type="submission" date="2019-02" db="EMBL/GenBank/DDBJ databases">
        <title>Deep-cultivation of Planctomycetes and their phenomic and genomic characterization uncovers novel biology.</title>
        <authorList>
            <person name="Wiegand S."/>
            <person name="Jogler M."/>
            <person name="Boedeker C."/>
            <person name="Pinto D."/>
            <person name="Vollmers J."/>
            <person name="Rivas-Marin E."/>
            <person name="Kohn T."/>
            <person name="Peeters S.H."/>
            <person name="Heuer A."/>
            <person name="Rast P."/>
            <person name="Oberbeckmann S."/>
            <person name="Bunk B."/>
            <person name="Jeske O."/>
            <person name="Meyerdierks A."/>
            <person name="Storesund J.E."/>
            <person name="Kallscheuer N."/>
            <person name="Luecker S."/>
            <person name="Lage O.M."/>
            <person name="Pohl T."/>
            <person name="Merkel B.J."/>
            <person name="Hornburger P."/>
            <person name="Mueller R.-W."/>
            <person name="Bruemmer F."/>
            <person name="Labrenz M."/>
            <person name="Spormann A.M."/>
            <person name="Op den Camp H."/>
            <person name="Overmann J."/>
            <person name="Amann R."/>
            <person name="Jetten M.S.M."/>
            <person name="Mascher T."/>
            <person name="Medema M.H."/>
            <person name="Devos D.P."/>
            <person name="Kaster A.-K."/>
            <person name="Ovreas L."/>
            <person name="Rohde M."/>
            <person name="Galperin M.Y."/>
            <person name="Jogler C."/>
        </authorList>
    </citation>
    <scope>NUCLEOTIDE SEQUENCE [LARGE SCALE GENOMIC DNA]</scope>
    <source>
        <strain evidence="3 4">Pan44</strain>
    </source>
</reference>
<evidence type="ECO:0000313" key="4">
    <source>
        <dbReference type="Proteomes" id="UP000315700"/>
    </source>
</evidence>
<protein>
    <submittedName>
        <fullName evidence="3">Uncharacterized protein</fullName>
    </submittedName>
</protein>
<dbReference type="KEGG" id="ccos:Pan44_51000"/>
<evidence type="ECO:0000256" key="1">
    <source>
        <dbReference type="SAM" id="MobiDB-lite"/>
    </source>
</evidence>
<feature type="signal peptide" evidence="2">
    <location>
        <begin position="1"/>
        <end position="22"/>
    </location>
</feature>
<feature type="chain" id="PRO_5022070026" evidence="2">
    <location>
        <begin position="23"/>
        <end position="189"/>
    </location>
</feature>
<feature type="region of interest" description="Disordered" evidence="1">
    <location>
        <begin position="37"/>
        <end position="71"/>
    </location>
</feature>
<dbReference type="InParanoid" id="A0A517SLN5"/>
<dbReference type="PROSITE" id="PS51257">
    <property type="entry name" value="PROKAR_LIPOPROTEIN"/>
    <property type="match status" value="1"/>
</dbReference>
<evidence type="ECO:0000313" key="3">
    <source>
        <dbReference type="EMBL" id="QDT57035.1"/>
    </source>
</evidence>
<feature type="compositionally biased region" description="Basic and acidic residues" evidence="1">
    <location>
        <begin position="49"/>
        <end position="71"/>
    </location>
</feature>
<dbReference type="OrthoDB" id="276591at2"/>
<name>A0A517SLN5_9PLAN</name>
<dbReference type="Proteomes" id="UP000315700">
    <property type="component" value="Chromosome"/>
</dbReference>
<sequence length="189" mass="20071" precursor="true">MRRALRFSTYSDAWACPAVVWASLTLAGCGGAPPQDAAKINAAPPATTGEKDHGHDHGHAHASEGPHHGDLVELGNEEYHAEIVHGDGGSITIYILDGSAKNAVPIESTEVILNVTHEGKPEQFRLPASPEASDGAGKSSKFHIVNAELAGHLDEENSSAKLVVTVSGKQFTGKVEHHHDDEHDHSHKK</sequence>
<evidence type="ECO:0000256" key="2">
    <source>
        <dbReference type="SAM" id="SignalP"/>
    </source>
</evidence>
<keyword evidence="2" id="KW-0732">Signal</keyword>
<accession>A0A517SLN5</accession>